<gene>
    <name evidence="3" type="ORF">DPM33_04685</name>
</gene>
<proteinExistence type="predicted"/>
<evidence type="ECO:0000313" key="3">
    <source>
        <dbReference type="EMBL" id="RAZ91789.1"/>
    </source>
</evidence>
<reference evidence="4" key="1">
    <citation type="submission" date="2018-06" db="EMBL/GenBank/DDBJ databases">
        <authorList>
            <person name="Helene L.C."/>
            <person name="Dall'Agnol R."/>
            <person name="Delamuta J.R."/>
            <person name="Hungria M."/>
        </authorList>
    </citation>
    <scope>NUCLEOTIDE SEQUENCE [LARGE SCALE GENOMIC DNA]</scope>
    <source>
        <strain evidence="4">AC99b</strain>
    </source>
</reference>
<feature type="region of interest" description="Disordered" evidence="1">
    <location>
        <begin position="1"/>
        <end position="22"/>
    </location>
</feature>
<accession>A0A330HYM9</accession>
<dbReference type="SUPFAM" id="SSF51182">
    <property type="entry name" value="RmlC-like cupins"/>
    <property type="match status" value="1"/>
</dbReference>
<dbReference type="Proteomes" id="UP000251558">
    <property type="component" value="Unassembled WGS sequence"/>
</dbReference>
<sequence>MSVQKPILTAPHGGETVTSSGGSTVELKVESSQSGGEYGAVLWTLRAGEEPPLHTHSREDELLYVVQGQLIARVGDTRVEVGPGAYAALPRGVPHTIEVVGEQATLLLSFVPGGFERFLVPKDGKEPDLAAFGLTVP</sequence>
<keyword evidence="4" id="KW-1185">Reference proteome</keyword>
<evidence type="ECO:0000313" key="4">
    <source>
        <dbReference type="Proteomes" id="UP000251558"/>
    </source>
</evidence>
<comment type="caution">
    <text evidence="3">The sequence shown here is derived from an EMBL/GenBank/DDBJ whole genome shotgun (WGS) entry which is preliminary data.</text>
</comment>
<dbReference type="InterPro" id="IPR053146">
    <property type="entry name" value="QDO-like"/>
</dbReference>
<feature type="compositionally biased region" description="Low complexity" evidence="1">
    <location>
        <begin position="13"/>
        <end position="22"/>
    </location>
</feature>
<feature type="domain" description="Cupin type-2" evidence="2">
    <location>
        <begin position="42"/>
        <end position="109"/>
    </location>
</feature>
<name>A0A330HYM9_9HYPH</name>
<reference evidence="3 4" key="2">
    <citation type="submission" date="2018-07" db="EMBL/GenBank/DDBJ databases">
        <title>Diversity of Mesorhizobium strains in Brazil.</title>
        <authorList>
            <person name="Helene L.C.F."/>
            <person name="Dall'Agnol R."/>
            <person name="Delamuta J.R.M."/>
            <person name="Hungria M."/>
        </authorList>
    </citation>
    <scope>NUCLEOTIDE SEQUENCE [LARGE SCALE GENOMIC DNA]</scope>
    <source>
        <strain evidence="3 4">AC99b</strain>
    </source>
</reference>
<dbReference type="InterPro" id="IPR011051">
    <property type="entry name" value="RmlC_Cupin_sf"/>
</dbReference>
<dbReference type="EMBL" id="QMBP01000002">
    <property type="protein sequence ID" value="RAZ91789.1"/>
    <property type="molecule type" value="Genomic_DNA"/>
</dbReference>
<dbReference type="AlphaFoldDB" id="A0A330HYM9"/>
<dbReference type="RefSeq" id="WP_112096111.1">
    <property type="nucleotide sequence ID" value="NZ_QMBP01000002.1"/>
</dbReference>
<evidence type="ECO:0000259" key="2">
    <source>
        <dbReference type="Pfam" id="PF07883"/>
    </source>
</evidence>
<dbReference type="InterPro" id="IPR014710">
    <property type="entry name" value="RmlC-like_jellyroll"/>
</dbReference>
<dbReference type="OrthoDB" id="9798709at2"/>
<organism evidence="3 4">
    <name type="scientific">Mesorhizobium hawassense</name>
    <dbReference type="NCBI Taxonomy" id="1209954"/>
    <lineage>
        <taxon>Bacteria</taxon>
        <taxon>Pseudomonadati</taxon>
        <taxon>Pseudomonadota</taxon>
        <taxon>Alphaproteobacteria</taxon>
        <taxon>Hyphomicrobiales</taxon>
        <taxon>Phyllobacteriaceae</taxon>
        <taxon>Mesorhizobium</taxon>
    </lineage>
</organism>
<protein>
    <submittedName>
        <fullName evidence="3">Cupin domain-containing protein</fullName>
    </submittedName>
</protein>
<dbReference type="PANTHER" id="PTHR36440:SF1">
    <property type="entry name" value="PUTATIVE (AFU_ORTHOLOGUE AFUA_8G07350)-RELATED"/>
    <property type="match status" value="1"/>
</dbReference>
<evidence type="ECO:0000256" key="1">
    <source>
        <dbReference type="SAM" id="MobiDB-lite"/>
    </source>
</evidence>
<dbReference type="InterPro" id="IPR013096">
    <property type="entry name" value="Cupin_2"/>
</dbReference>
<dbReference type="Pfam" id="PF07883">
    <property type="entry name" value="Cupin_2"/>
    <property type="match status" value="1"/>
</dbReference>
<dbReference type="PANTHER" id="PTHR36440">
    <property type="entry name" value="PUTATIVE (AFU_ORTHOLOGUE AFUA_8G07350)-RELATED"/>
    <property type="match status" value="1"/>
</dbReference>
<dbReference type="Gene3D" id="2.60.120.10">
    <property type="entry name" value="Jelly Rolls"/>
    <property type="match status" value="1"/>
</dbReference>